<keyword evidence="1" id="KW-0378">Hydrolase</keyword>
<dbReference type="GO" id="GO:0008967">
    <property type="term" value="F:phosphoglycolate phosphatase activity"/>
    <property type="evidence" value="ECO:0007669"/>
    <property type="project" value="UniProtKB-EC"/>
</dbReference>
<dbReference type="GO" id="GO:0006281">
    <property type="term" value="P:DNA repair"/>
    <property type="evidence" value="ECO:0007669"/>
    <property type="project" value="TreeGrafter"/>
</dbReference>
<name>A0AAP5H3V5_PAEAM</name>
<evidence type="ECO:0000313" key="2">
    <source>
        <dbReference type="Proteomes" id="UP001254832"/>
    </source>
</evidence>
<dbReference type="Pfam" id="PF00702">
    <property type="entry name" value="Hydrolase"/>
    <property type="match status" value="1"/>
</dbReference>
<proteinExistence type="predicted"/>
<dbReference type="NCBIfam" id="TIGR01549">
    <property type="entry name" value="HAD-SF-IA-v1"/>
    <property type="match status" value="1"/>
</dbReference>
<dbReference type="PANTHER" id="PTHR43434:SF1">
    <property type="entry name" value="PHOSPHOGLYCOLATE PHOSPHATASE"/>
    <property type="match status" value="1"/>
</dbReference>
<sequence>MTFKLRVHDVAYPCEGILFDKDGTLLEFLHLWGPWAETMLRQMEESLTERGATFTVDRGDVLGTKHDGAGKIIGYDPQGPFVIATVDESNGLLAGQLYAAGIPWNESITMIRKFSSVAMREVRQNKLAEPMTGLIPFLQQCRDASIPMAVVTSDSTAAAETHLDWMGIRSYFTSIVGSDRVTLGKPDQESVMLACNELHIRPDRAIVIGDSNGDMQMGRSAGASCVIGFCPQDQAADHLHDADVIIRAYEELGLFPNEI</sequence>
<protein>
    <submittedName>
        <fullName evidence="1">Phosphoglycolate phosphatase</fullName>
        <ecNumber evidence="1">3.1.3.18</ecNumber>
    </submittedName>
</protein>
<dbReference type="Gene3D" id="3.40.50.1000">
    <property type="entry name" value="HAD superfamily/HAD-like"/>
    <property type="match status" value="1"/>
</dbReference>
<dbReference type="SUPFAM" id="SSF56784">
    <property type="entry name" value="HAD-like"/>
    <property type="match status" value="1"/>
</dbReference>
<dbReference type="RefSeq" id="WP_310138767.1">
    <property type="nucleotide sequence ID" value="NZ_JAVDTR010000004.1"/>
</dbReference>
<dbReference type="InterPro" id="IPR006439">
    <property type="entry name" value="HAD-SF_hydro_IA"/>
</dbReference>
<dbReference type="PANTHER" id="PTHR43434">
    <property type="entry name" value="PHOSPHOGLYCOLATE PHOSPHATASE"/>
    <property type="match status" value="1"/>
</dbReference>
<dbReference type="NCBIfam" id="TIGR01509">
    <property type="entry name" value="HAD-SF-IA-v3"/>
    <property type="match status" value="1"/>
</dbReference>
<dbReference type="InterPro" id="IPR023214">
    <property type="entry name" value="HAD_sf"/>
</dbReference>
<dbReference type="AlphaFoldDB" id="A0AAP5H3V5"/>
<gene>
    <name evidence="1" type="ORF">J2W91_001991</name>
</gene>
<comment type="caution">
    <text evidence="1">The sequence shown here is derived from an EMBL/GenBank/DDBJ whole genome shotgun (WGS) entry which is preliminary data.</text>
</comment>
<reference evidence="1" key="1">
    <citation type="submission" date="2023-07" db="EMBL/GenBank/DDBJ databases">
        <title>Sorghum-associated microbial communities from plants grown in Nebraska, USA.</title>
        <authorList>
            <person name="Schachtman D."/>
        </authorList>
    </citation>
    <scope>NUCLEOTIDE SEQUENCE</scope>
    <source>
        <strain evidence="1">BE80</strain>
    </source>
</reference>
<dbReference type="InterPro" id="IPR023198">
    <property type="entry name" value="PGP-like_dom2"/>
</dbReference>
<accession>A0AAP5H3V5</accession>
<dbReference type="SFLD" id="SFLDG01129">
    <property type="entry name" value="C1.5:_HAD__Beta-PGM__Phosphata"/>
    <property type="match status" value="1"/>
</dbReference>
<evidence type="ECO:0000313" key="1">
    <source>
        <dbReference type="EMBL" id="MDR6723539.1"/>
    </source>
</evidence>
<dbReference type="InterPro" id="IPR050155">
    <property type="entry name" value="HAD-like_hydrolase_sf"/>
</dbReference>
<dbReference type="Gene3D" id="1.10.150.240">
    <property type="entry name" value="Putative phosphatase, domain 2"/>
    <property type="match status" value="1"/>
</dbReference>
<dbReference type="EMBL" id="JAVDTR010000004">
    <property type="protein sequence ID" value="MDR6723539.1"/>
    <property type="molecule type" value="Genomic_DNA"/>
</dbReference>
<dbReference type="Proteomes" id="UP001254832">
    <property type="component" value="Unassembled WGS sequence"/>
</dbReference>
<dbReference type="InterPro" id="IPR036412">
    <property type="entry name" value="HAD-like_sf"/>
</dbReference>
<dbReference type="SFLD" id="SFLDS00003">
    <property type="entry name" value="Haloacid_Dehalogenase"/>
    <property type="match status" value="1"/>
</dbReference>
<organism evidence="1 2">
    <name type="scientific">Paenibacillus amylolyticus</name>
    <dbReference type="NCBI Taxonomy" id="1451"/>
    <lineage>
        <taxon>Bacteria</taxon>
        <taxon>Bacillati</taxon>
        <taxon>Bacillota</taxon>
        <taxon>Bacilli</taxon>
        <taxon>Bacillales</taxon>
        <taxon>Paenibacillaceae</taxon>
        <taxon>Paenibacillus</taxon>
    </lineage>
</organism>
<dbReference type="EC" id="3.1.3.18" evidence="1"/>